<name>A0A820FVE3_9BILA</name>
<dbReference type="EMBL" id="CAJOBE010025357">
    <property type="protein sequence ID" value="CAF4267599.1"/>
    <property type="molecule type" value="Genomic_DNA"/>
</dbReference>
<reference evidence="1" key="1">
    <citation type="submission" date="2021-02" db="EMBL/GenBank/DDBJ databases">
        <authorList>
            <person name="Nowell W R."/>
        </authorList>
    </citation>
    <scope>NUCLEOTIDE SEQUENCE</scope>
</reference>
<organism evidence="1 2">
    <name type="scientific">Rotaria sordida</name>
    <dbReference type="NCBI Taxonomy" id="392033"/>
    <lineage>
        <taxon>Eukaryota</taxon>
        <taxon>Metazoa</taxon>
        <taxon>Spiralia</taxon>
        <taxon>Gnathifera</taxon>
        <taxon>Rotifera</taxon>
        <taxon>Eurotatoria</taxon>
        <taxon>Bdelloidea</taxon>
        <taxon>Philodinida</taxon>
        <taxon>Philodinidae</taxon>
        <taxon>Rotaria</taxon>
    </lineage>
</organism>
<evidence type="ECO:0000313" key="2">
    <source>
        <dbReference type="Proteomes" id="UP000663874"/>
    </source>
</evidence>
<dbReference type="Proteomes" id="UP000663874">
    <property type="component" value="Unassembled WGS sequence"/>
</dbReference>
<comment type="caution">
    <text evidence="1">The sequence shown here is derived from an EMBL/GenBank/DDBJ whole genome shotgun (WGS) entry which is preliminary data.</text>
</comment>
<proteinExistence type="predicted"/>
<sequence length="24" mass="2631">MPGFTSYQYEVNEGTAISRLNGPV</sequence>
<gene>
    <name evidence="1" type="ORF">FNK824_LOCUS39350</name>
</gene>
<evidence type="ECO:0000313" key="1">
    <source>
        <dbReference type="EMBL" id="CAF4267599.1"/>
    </source>
</evidence>
<accession>A0A820FVE3</accession>
<dbReference type="AlphaFoldDB" id="A0A820FVE3"/>
<feature type="non-terminal residue" evidence="1">
    <location>
        <position position="24"/>
    </location>
</feature>
<protein>
    <submittedName>
        <fullName evidence="1">Uncharacterized protein</fullName>
    </submittedName>
</protein>